<accession>B8LX74</accession>
<dbReference type="eggNOG" id="ENOG502SKW0">
    <property type="taxonomic scope" value="Eukaryota"/>
</dbReference>
<evidence type="ECO:0000313" key="2">
    <source>
        <dbReference type="Proteomes" id="UP000001745"/>
    </source>
</evidence>
<organism evidence="1 2">
    <name type="scientific">Talaromyces stipitatus (strain ATCC 10500 / CBS 375.48 / QM 6759 / NRRL 1006)</name>
    <name type="common">Penicillium stipitatum</name>
    <dbReference type="NCBI Taxonomy" id="441959"/>
    <lineage>
        <taxon>Eukaryota</taxon>
        <taxon>Fungi</taxon>
        <taxon>Dikarya</taxon>
        <taxon>Ascomycota</taxon>
        <taxon>Pezizomycotina</taxon>
        <taxon>Eurotiomycetes</taxon>
        <taxon>Eurotiomycetidae</taxon>
        <taxon>Eurotiales</taxon>
        <taxon>Trichocomaceae</taxon>
        <taxon>Talaromyces</taxon>
        <taxon>Talaromyces sect. Talaromyces</taxon>
    </lineage>
</organism>
<dbReference type="RefSeq" id="XP_002340111.1">
    <property type="nucleotide sequence ID" value="XM_002340070.1"/>
</dbReference>
<dbReference type="AlphaFoldDB" id="B8LX74"/>
<dbReference type="InParanoid" id="B8LX74"/>
<reference evidence="2" key="1">
    <citation type="journal article" date="2015" name="Genome Announc.">
        <title>Genome sequence of the AIDS-associated pathogen Penicillium marneffei (ATCC18224) and its near taxonomic relative Talaromyces stipitatus (ATCC10500).</title>
        <authorList>
            <person name="Nierman W.C."/>
            <person name="Fedorova-Abrams N.D."/>
            <person name="Andrianopoulos A."/>
        </authorList>
    </citation>
    <scope>NUCLEOTIDE SEQUENCE [LARGE SCALE GENOMIC DNA]</scope>
    <source>
        <strain evidence="2">ATCC 10500 / CBS 375.48 / QM 6759 / NRRL 1006</strain>
    </source>
</reference>
<dbReference type="VEuPathDB" id="FungiDB:TSTA_062120"/>
<protein>
    <submittedName>
        <fullName evidence="1">Uncharacterized protein</fullName>
    </submittedName>
</protein>
<dbReference type="OMA" id="CECISHL"/>
<sequence length="1268" mass="142632">MAQTLDPKEDIPHPNLPLPSTSALGLTRTYAREWTSAHAFREFYQNWKDAIIQSYNLKSMDFNPDLADKKDEILITIHRHSPTGLVEDCMGYIRFKKETGTVEFTNFGAILARNCLEMGYSTKTEDARLAGRYGEGLKVAALVMRRNGYHVRICSNSRFWNFGFRGKSKNEFYYQLNRASESRVHTLRTAFNNAHESGTARKMSPNIWEDVSVTVGQIRGHGQPVDLDTFANWLEVTIDLHHPCKLVCTLYGKLILDPAYAGQLYVKGLRVTLADCRETQYRYGYDFLTPDMSPNRDRRLEVHPEREAKAVAAIWEAAIRQDQDVIHIYTDLLKLDNSADVAFADTNITEATAQKVWACLGADARKDGLFYFPAGYEADNVQLIRHELKYEPIPLPYSLWKLLRKYGLAKLPFEEIYHQFQQSREVEPPATLFAQETSRAFGALFGRHAPDKETRIVYVHFADNLPNMAFSKEHNILYVHEKWLDSGRAHGTSPCEMSEVGVILTDMFCDHIVDDMFKSAILAVRRPIDPPYNFMVKDVQSLQSLVRNCKGKTREMAFNVQVAAAKSTNSLRVTWSDSYSRAFAETFRSLVEYIVVLHGAACILEAQRLWYRENSITCDCPRQIVQLAPNGMENVAVFESLDDKPRFPMVARFRQSSAEPSLWALPPPPISPINTSAEGILDETTLDGRENDVESDEGSEAYSPVLEVPQIMHHDSERLHELSEDTVAMVVTYEQYAERTAVCKAQSLAGVRAISQVRSGQYLRVPTDSSLFWILYVHEVLYEDHCARLLVTKYSSYSSLLQSDGIPEAVQQKELLLHFNDFHHMGKMEDADWVTTDDLPDLSSTEISVHHGTEKPGKLNGNSHTNYFCRFAIRNTDDLTNCSLLPLRTQVPNMTGKYKVPVLSALPAPMVIDFSPRDIGLSVGFKRAGCHIERGVGESDIHPLWQTQNPDARIAKDVDEGLHAPEQILNPRMSSIAIISSAIPTKPGDSSANSLASAMDTCRRVAQHTNRTDFILLAIHYASWVECASSSLKDVISCLLEAQYSVHVRLHTVSAGLPEDSPALFVLAAPFCTNPQYLDDILGDINHARMGAEVSFNTHDPVAIAATKGFDDSIAGALNPSNYEQVIQGVSPIFAHQIATAAGYFFVPFNSYISSAIYVFFTLPGHLAMDKETLRTIRSIGRQRAMNSYYKTCYVLLRLLEKLIISAEKELLSLSKSESDDDFCYDAAAKVAIRIHKATREFKKLKADAMSAWLTLQRASRTESMVDS</sequence>
<evidence type="ECO:0000313" key="1">
    <source>
        <dbReference type="EMBL" id="EED22724.1"/>
    </source>
</evidence>
<dbReference type="OrthoDB" id="4227368at2759"/>
<keyword evidence="2" id="KW-1185">Reference proteome</keyword>
<dbReference type="GeneID" id="8110221"/>
<dbReference type="HOGENOM" id="CLU_258984_0_0_1"/>
<dbReference type="PhylomeDB" id="B8LX74"/>
<dbReference type="Proteomes" id="UP000001745">
    <property type="component" value="Unassembled WGS sequence"/>
</dbReference>
<name>B8LX74_TALSN</name>
<proteinExistence type="predicted"/>
<gene>
    <name evidence="1" type="ORF">TSTA_062120</name>
</gene>
<dbReference type="EMBL" id="EQ962652">
    <property type="protein sequence ID" value="EED22724.1"/>
    <property type="molecule type" value="Genomic_DNA"/>
</dbReference>